<dbReference type="PROSITE" id="PS50878">
    <property type="entry name" value="RT_POL"/>
    <property type="match status" value="1"/>
</dbReference>
<dbReference type="GO" id="GO:0004519">
    <property type="term" value="F:endonuclease activity"/>
    <property type="evidence" value="ECO:0007669"/>
    <property type="project" value="UniProtKB-KW"/>
</dbReference>
<reference evidence="10" key="1">
    <citation type="submission" date="2023-04" db="EMBL/GenBank/DDBJ databases">
        <title>Phytophthora fragariaefolia NBRC 109709.</title>
        <authorList>
            <person name="Ichikawa N."/>
            <person name="Sato H."/>
            <person name="Tonouchi N."/>
        </authorList>
    </citation>
    <scope>NUCLEOTIDE SEQUENCE</scope>
    <source>
        <strain evidence="10">NBRC 109709</strain>
    </source>
</reference>
<dbReference type="AlphaFoldDB" id="A0A9W6XP11"/>
<evidence type="ECO:0000256" key="6">
    <source>
        <dbReference type="ARBA" id="ARBA00022759"/>
    </source>
</evidence>
<keyword evidence="3" id="KW-0548">Nucleotidyltransferase</keyword>
<protein>
    <submittedName>
        <fullName evidence="10">Unnamed protein product</fullName>
    </submittedName>
</protein>
<keyword evidence="5" id="KW-0064">Aspartyl protease</keyword>
<sequence>MLRTRLVTSGMWLQSASCAAAQRAAGLNLSALASECWLGELKVRPCVRSSAQAGASCNSHFCIYNQVDKRNTLGNNLTEVPASPTVLAFSSVTYHKEFFSSAKVKMLISTRSSPTPSALSTTDTSRTSSVPITLFMPLAAPQLKSTSHTALVQRRKLRREYEDEVAMRCNNDADIMAEVVVSVKKSYNKRLLEVWCEFDWDVDIETVSDEFIVNKVDEIISSVKNNSVPDVAAVFKENVSMDMAENDVKERVMQFFARSKEFIEEQGWKEFFTRDEGLRLKCKLLVESLQPRSLRDEVATIIKQLEQLAQQTVEAGDDLNDFDDEFCIGATPNSEVRQAVEEMITRALENGFPAEKEDRLRTGAAWMGLRECLKSLGMSGTADKKPRQRRVSNDYRPLNSNTEPIAGVMPILQVITENVRGMCFFGLLDFVKGYWQLPLAKASQELLSYMTDAKVYTPPRAPQGCYDAALHFQMTMEHCFAKLLYRHLLIWIDDLLLYAEDTDTYLEKLSELFALMNDFGLKLSASKSSLFQRSVKWCDKIIDGVGVRHDPKRVETLRKMPLPSNAGELQQFLCACNSKLPVIFTNAERTAFDQVKACLANSATLAYPSPDGVTSVYTDASDEAWSVIVTDEESWDSKKPIADQKHRLLHCLSGTFSGSQENWSLIEKEAYAIVAACDKLPHLLLRPAGFRLFCDHRNLIHLFAPDEMVKKHFRGKFLDGQCASVSFGMIFTT</sequence>
<dbReference type="GO" id="GO:0003964">
    <property type="term" value="F:RNA-directed DNA polymerase activity"/>
    <property type="evidence" value="ECO:0007669"/>
    <property type="project" value="UniProtKB-KW"/>
</dbReference>
<dbReference type="Pfam" id="PF00078">
    <property type="entry name" value="RVT_1"/>
    <property type="match status" value="1"/>
</dbReference>
<feature type="domain" description="Reverse transcriptase" evidence="9">
    <location>
        <begin position="363"/>
        <end position="542"/>
    </location>
</feature>
<dbReference type="Proteomes" id="UP001165121">
    <property type="component" value="Unassembled WGS sequence"/>
</dbReference>
<dbReference type="OrthoDB" id="127498at2759"/>
<dbReference type="InterPro" id="IPR000477">
    <property type="entry name" value="RT_dom"/>
</dbReference>
<name>A0A9W6XP11_9STRA</name>
<dbReference type="Gene3D" id="3.10.10.10">
    <property type="entry name" value="HIV Type 1 Reverse Transcriptase, subunit A, domain 1"/>
    <property type="match status" value="1"/>
</dbReference>
<evidence type="ECO:0000256" key="1">
    <source>
        <dbReference type="ARBA" id="ARBA00022670"/>
    </source>
</evidence>
<keyword evidence="2" id="KW-0808">Transferase</keyword>
<proteinExistence type="predicted"/>
<dbReference type="InterPro" id="IPR043502">
    <property type="entry name" value="DNA/RNA_pol_sf"/>
</dbReference>
<keyword evidence="7" id="KW-0378">Hydrolase</keyword>
<evidence type="ECO:0000256" key="2">
    <source>
        <dbReference type="ARBA" id="ARBA00022679"/>
    </source>
</evidence>
<evidence type="ECO:0000256" key="5">
    <source>
        <dbReference type="ARBA" id="ARBA00022750"/>
    </source>
</evidence>
<comment type="caution">
    <text evidence="10">The sequence shown here is derived from an EMBL/GenBank/DDBJ whole genome shotgun (WGS) entry which is preliminary data.</text>
</comment>
<evidence type="ECO:0000313" key="10">
    <source>
        <dbReference type="EMBL" id="GMF42756.1"/>
    </source>
</evidence>
<dbReference type="PANTHER" id="PTHR33064:SF37">
    <property type="entry name" value="RIBONUCLEASE H"/>
    <property type="match status" value="1"/>
</dbReference>
<evidence type="ECO:0000256" key="4">
    <source>
        <dbReference type="ARBA" id="ARBA00022722"/>
    </source>
</evidence>
<keyword evidence="4" id="KW-0540">Nuclease</keyword>
<dbReference type="SUPFAM" id="SSF56672">
    <property type="entry name" value="DNA/RNA polymerases"/>
    <property type="match status" value="1"/>
</dbReference>
<dbReference type="Pfam" id="PF17917">
    <property type="entry name" value="RT_RNaseH"/>
    <property type="match status" value="1"/>
</dbReference>
<keyword evidence="11" id="KW-1185">Reference proteome</keyword>
<evidence type="ECO:0000256" key="8">
    <source>
        <dbReference type="ARBA" id="ARBA00022918"/>
    </source>
</evidence>
<evidence type="ECO:0000313" key="11">
    <source>
        <dbReference type="Proteomes" id="UP001165121"/>
    </source>
</evidence>
<dbReference type="InterPro" id="IPR043128">
    <property type="entry name" value="Rev_trsase/Diguanyl_cyclase"/>
</dbReference>
<dbReference type="GO" id="GO:0004190">
    <property type="term" value="F:aspartic-type endopeptidase activity"/>
    <property type="evidence" value="ECO:0007669"/>
    <property type="project" value="UniProtKB-KW"/>
</dbReference>
<dbReference type="InterPro" id="IPR041373">
    <property type="entry name" value="RT_RNaseH"/>
</dbReference>
<evidence type="ECO:0000256" key="3">
    <source>
        <dbReference type="ARBA" id="ARBA00022695"/>
    </source>
</evidence>
<dbReference type="Gene3D" id="3.30.70.270">
    <property type="match status" value="1"/>
</dbReference>
<dbReference type="PANTHER" id="PTHR33064">
    <property type="entry name" value="POL PROTEIN"/>
    <property type="match status" value="1"/>
</dbReference>
<keyword evidence="8" id="KW-0695">RNA-directed DNA polymerase</keyword>
<gene>
    <name evidence="10" type="ORF">Pfra01_001414100</name>
</gene>
<organism evidence="10 11">
    <name type="scientific">Phytophthora fragariaefolia</name>
    <dbReference type="NCBI Taxonomy" id="1490495"/>
    <lineage>
        <taxon>Eukaryota</taxon>
        <taxon>Sar</taxon>
        <taxon>Stramenopiles</taxon>
        <taxon>Oomycota</taxon>
        <taxon>Peronosporomycetes</taxon>
        <taxon>Peronosporales</taxon>
        <taxon>Peronosporaceae</taxon>
        <taxon>Phytophthora</taxon>
    </lineage>
</organism>
<evidence type="ECO:0000256" key="7">
    <source>
        <dbReference type="ARBA" id="ARBA00022801"/>
    </source>
</evidence>
<evidence type="ECO:0000259" key="9">
    <source>
        <dbReference type="PROSITE" id="PS50878"/>
    </source>
</evidence>
<accession>A0A9W6XP11</accession>
<dbReference type="InterPro" id="IPR051320">
    <property type="entry name" value="Viral_Replic_Matur_Polypro"/>
</dbReference>
<dbReference type="GO" id="GO:0006508">
    <property type="term" value="P:proteolysis"/>
    <property type="evidence" value="ECO:0007669"/>
    <property type="project" value="UniProtKB-KW"/>
</dbReference>
<keyword evidence="6" id="KW-0255">Endonuclease</keyword>
<keyword evidence="1" id="KW-0645">Protease</keyword>
<dbReference type="EMBL" id="BSXT01001470">
    <property type="protein sequence ID" value="GMF42756.1"/>
    <property type="molecule type" value="Genomic_DNA"/>
</dbReference>